<dbReference type="PANTHER" id="PTHR22990:SF15">
    <property type="entry name" value="F-BOX ONLY PROTEIN 10"/>
    <property type="match status" value="1"/>
</dbReference>
<dbReference type="EMBL" id="CP037968">
    <property type="protein sequence ID" value="QYZ78747.1"/>
    <property type="molecule type" value="Genomic_DNA"/>
</dbReference>
<feature type="domain" description="BIG2" evidence="4">
    <location>
        <begin position="637"/>
        <end position="717"/>
    </location>
</feature>
<evidence type="ECO:0000313" key="5">
    <source>
        <dbReference type="EMBL" id="QYZ78747.1"/>
    </source>
</evidence>
<dbReference type="SUPFAM" id="SSF49373">
    <property type="entry name" value="Invasin/intimin cell-adhesion fragments"/>
    <property type="match status" value="2"/>
</dbReference>
<dbReference type="InterPro" id="IPR006626">
    <property type="entry name" value="PbH1"/>
</dbReference>
<comment type="pathway">
    <text evidence="1">Protein modification; protein ubiquitination.</text>
</comment>
<keyword evidence="2" id="KW-0677">Repeat</keyword>
<dbReference type="Pfam" id="PF05048">
    <property type="entry name" value="NosD"/>
    <property type="match status" value="2"/>
</dbReference>
<dbReference type="Gene3D" id="2.160.20.10">
    <property type="entry name" value="Single-stranded right-handed beta-helix, Pectin lyase-like"/>
    <property type="match status" value="3"/>
</dbReference>
<gene>
    <name evidence="5" type="ORF">E2N92_04535</name>
</gene>
<dbReference type="KEGG" id="mfk:E2N92_04535"/>
<proteinExistence type="predicted"/>
<dbReference type="NCBIfam" id="TIGR03804">
    <property type="entry name" value="para_beta_helix"/>
    <property type="match status" value="3"/>
</dbReference>
<dbReference type="PANTHER" id="PTHR22990">
    <property type="entry name" value="F-BOX ONLY PROTEIN"/>
    <property type="match status" value="1"/>
</dbReference>
<keyword evidence="3" id="KW-0833">Ubl conjugation pathway</keyword>
<dbReference type="SMART" id="SM00710">
    <property type="entry name" value="PbH1"/>
    <property type="match status" value="10"/>
</dbReference>
<evidence type="ECO:0000256" key="3">
    <source>
        <dbReference type="ARBA" id="ARBA00022786"/>
    </source>
</evidence>
<name>A0A8G1A288_9EURY</name>
<dbReference type="InterPro" id="IPR011050">
    <property type="entry name" value="Pectin_lyase_fold/virulence"/>
</dbReference>
<dbReference type="InterPro" id="IPR051550">
    <property type="entry name" value="SCF-Subunits/Alg-Epimerases"/>
</dbReference>
<dbReference type="SUPFAM" id="SSF51126">
    <property type="entry name" value="Pectin lyase-like"/>
    <property type="match status" value="2"/>
</dbReference>
<accession>A0A8G1A288</accession>
<protein>
    <recommendedName>
        <fullName evidence="4">BIG2 domain-containing protein</fullName>
    </recommendedName>
</protein>
<dbReference type="Proteomes" id="UP000826709">
    <property type="component" value="Chromosome"/>
</dbReference>
<evidence type="ECO:0000256" key="2">
    <source>
        <dbReference type="ARBA" id="ARBA00022737"/>
    </source>
</evidence>
<dbReference type="SMART" id="SM00635">
    <property type="entry name" value="BID_2"/>
    <property type="match status" value="2"/>
</dbReference>
<sequence>MVIFMKKSIGIFCLILLLIAPTTATTLYVDGGGGEGVYTTIKDAIDAAAEGDTIFVRAGTYPAFSDLTIPNLTLTGEGSDIVIVDGNGANLEIKGSGTTLEGLTILKASVLSVYGHDCIIRDCVFDGMTASTTMIIYAPNCMFANNSVLNLSSGTHTAINVKGASPRIVNNTFVNIPGANGALFIRKEAANATIEDNIFENGTCTYTLNLHYATGCTIANNTFKDNTGDAIRIWKAEATNNTITRNTFTRNGGIIYWREAGDNNQIFLNTFTDNKGAFTIHTGTTAPTLTHWNSTAPITYTYNSTTHTGYLGNFWSAHTGDDENNDGVIDTPYVLPDGLGTDHAPLNATHDAYVPVALPEPKTRYVDDDGGEGVYTTISDAVSASNAGDTIVVKDGAYTENVLVDKHLVIVTENGAGTVTVTAASADKPVFGVFTDDVTLEGFTVRGLGDELDKCTAQEYDCPPGSREPAGICLKDTSNCIIRRNNCSGCHKGIHLGGSATNNTIEENYCHENTRRGLSIRDTAHKNLIVKNTCENNGEAEICIKDAAKGNTIWANAFLGPVEIKTANTYHSPEEVTYTYRGGECTGYVGNYYTGYTGTDADTNGIGDTPMSFGAYKDEYPMMGEWQNGVISAPAPELTTITLDPATTSLTVGDGRQFTATAYDQYGEEIAGTEFTWTSSDTAVATVNATGYVEALTAGTATITAASGEVGGTAEVTVSLAPAELTTITLIPATAGMTAGDGQQFTATAYDQYGEEIAETAFTWTSSDTAVATVNATGYVEAVAAGTATITATSGEVSGTAEVTVSAAPSPEFTVLTLKKGWNFVSVPRTLAPGNDTVALFENVDCAGHSIFGYDGTEGWEVLKSDAPVKPLDGVWIYSNTTATVALTFDSLKPTTAPTKALVPGWNAIGFSDVSPAPAKDALASVKDAWAILIGLDAEEQAYAPSIINSGSGSHSDERDLNPGEGYWVFMRTGGTLAAISI</sequence>
<organism evidence="5 6">
    <name type="scientific">Methanofollis formosanus</name>
    <dbReference type="NCBI Taxonomy" id="299308"/>
    <lineage>
        <taxon>Archaea</taxon>
        <taxon>Methanobacteriati</taxon>
        <taxon>Methanobacteriota</taxon>
        <taxon>Stenosarchaea group</taxon>
        <taxon>Methanomicrobia</taxon>
        <taxon>Methanomicrobiales</taxon>
        <taxon>Methanomicrobiaceae</taxon>
        <taxon>Methanofollis</taxon>
    </lineage>
</organism>
<dbReference type="InterPro" id="IPR008964">
    <property type="entry name" value="Invasin/intimin_cell_adhesion"/>
</dbReference>
<reference evidence="5" key="1">
    <citation type="journal article" date="2005" name="Int. J. Syst. Evol. Microbiol.">
        <title>Methanofollis formosanus sp. nov., isolated from a fish pond.</title>
        <authorList>
            <person name="Wu S.Y."/>
            <person name="Chen S.C."/>
            <person name="Lai M.C."/>
        </authorList>
    </citation>
    <scope>NUCLEOTIDE SEQUENCE</scope>
    <source>
        <strain evidence="5">ML15</strain>
    </source>
</reference>
<dbReference type="InterPro" id="IPR007742">
    <property type="entry name" value="NosD_dom"/>
</dbReference>
<evidence type="ECO:0000256" key="1">
    <source>
        <dbReference type="ARBA" id="ARBA00004906"/>
    </source>
</evidence>
<dbReference type="InterPro" id="IPR003343">
    <property type="entry name" value="Big_2"/>
</dbReference>
<reference evidence="5" key="2">
    <citation type="submission" date="2019-03" db="EMBL/GenBank/DDBJ databases">
        <authorList>
            <person name="Chen S.-C."/>
            <person name="Wu S.-Y."/>
            <person name="Lai M.-C."/>
        </authorList>
    </citation>
    <scope>NUCLEOTIDE SEQUENCE</scope>
    <source>
        <strain evidence="5">ML15</strain>
    </source>
</reference>
<keyword evidence="6" id="KW-1185">Reference proteome</keyword>
<evidence type="ECO:0000259" key="4">
    <source>
        <dbReference type="SMART" id="SM00635"/>
    </source>
</evidence>
<dbReference type="InterPro" id="IPR012334">
    <property type="entry name" value="Pectin_lyas_fold"/>
</dbReference>
<dbReference type="InterPro" id="IPR022441">
    <property type="entry name" value="Para_beta_helix_rpt-2"/>
</dbReference>
<dbReference type="Pfam" id="PF02368">
    <property type="entry name" value="Big_2"/>
    <property type="match status" value="2"/>
</dbReference>
<dbReference type="AlphaFoldDB" id="A0A8G1A288"/>
<dbReference type="Gene3D" id="2.60.40.1080">
    <property type="match status" value="2"/>
</dbReference>
<evidence type="ECO:0000313" key="6">
    <source>
        <dbReference type="Proteomes" id="UP000826709"/>
    </source>
</evidence>
<feature type="domain" description="BIG2" evidence="4">
    <location>
        <begin position="724"/>
        <end position="804"/>
    </location>
</feature>